<organism evidence="3 4">
    <name type="scientific">Kitasatospora cineracea</name>
    <dbReference type="NCBI Taxonomy" id="88074"/>
    <lineage>
        <taxon>Bacteria</taxon>
        <taxon>Bacillati</taxon>
        <taxon>Actinomycetota</taxon>
        <taxon>Actinomycetes</taxon>
        <taxon>Kitasatosporales</taxon>
        <taxon>Streptomycetaceae</taxon>
        <taxon>Kitasatospora</taxon>
    </lineage>
</organism>
<accession>A0A3N4RJU9</accession>
<dbReference type="Proteomes" id="UP000266906">
    <property type="component" value="Unassembled WGS sequence"/>
</dbReference>
<name>A0A3N4RJU9_9ACTN</name>
<evidence type="ECO:0000256" key="2">
    <source>
        <dbReference type="SAM" id="Phobius"/>
    </source>
</evidence>
<keyword evidence="2" id="KW-1133">Transmembrane helix</keyword>
<sequence length="200" mass="20942">MSHDHDSVYNDPSYNITSIPTWQTTPAPAPPLHGAYAPNARLSTRAKAALGVGGAVLAASGMFAWSNYQSTQADAEVRKAQLALDAQRLDLQRQQQNAEQAAQAAAAAGHESEAQRSRREAVQACIDKAGQAITAVDDCGKAYPAIDPVTGMVNTAQNVAATNTPQGSQTPTAGLWVLGGVGAVLAFGYARKWAATKFHQ</sequence>
<proteinExistence type="predicted"/>
<dbReference type="AlphaFoldDB" id="A0A3N4RJU9"/>
<evidence type="ECO:0000256" key="1">
    <source>
        <dbReference type="SAM" id="MobiDB-lite"/>
    </source>
</evidence>
<gene>
    <name evidence="3" type="ORF">EDD38_7455</name>
</gene>
<protein>
    <submittedName>
        <fullName evidence="3">Uncharacterized protein</fullName>
    </submittedName>
</protein>
<feature type="compositionally biased region" description="Low complexity" evidence="1">
    <location>
        <begin position="94"/>
        <end position="109"/>
    </location>
</feature>
<comment type="caution">
    <text evidence="3">The sequence shown here is derived from an EMBL/GenBank/DDBJ whole genome shotgun (WGS) entry which is preliminary data.</text>
</comment>
<keyword evidence="2" id="KW-0812">Transmembrane</keyword>
<evidence type="ECO:0000313" key="4">
    <source>
        <dbReference type="Proteomes" id="UP000266906"/>
    </source>
</evidence>
<feature type="transmembrane region" description="Helical" evidence="2">
    <location>
        <begin position="173"/>
        <end position="190"/>
    </location>
</feature>
<reference evidence="3 4" key="1">
    <citation type="submission" date="2018-11" db="EMBL/GenBank/DDBJ databases">
        <title>Sequencing the genomes of 1000 actinobacteria strains.</title>
        <authorList>
            <person name="Klenk H.-P."/>
        </authorList>
    </citation>
    <scope>NUCLEOTIDE SEQUENCE [LARGE SCALE GENOMIC DNA]</scope>
    <source>
        <strain evidence="3 4">DSM 44781</strain>
    </source>
</reference>
<keyword evidence="2" id="KW-0472">Membrane</keyword>
<keyword evidence="4" id="KW-1185">Reference proteome</keyword>
<evidence type="ECO:0000313" key="3">
    <source>
        <dbReference type="EMBL" id="RPE27310.1"/>
    </source>
</evidence>
<feature type="region of interest" description="Disordered" evidence="1">
    <location>
        <begin position="94"/>
        <end position="116"/>
    </location>
</feature>
<dbReference type="RefSeq" id="WP_123821661.1">
    <property type="nucleotide sequence ID" value="NZ_RKQG01000004.1"/>
</dbReference>
<dbReference type="EMBL" id="RKQG01000004">
    <property type="protein sequence ID" value="RPE27310.1"/>
    <property type="molecule type" value="Genomic_DNA"/>
</dbReference>